<accession>A0A6J7D9G3</accession>
<dbReference type="EMBL" id="CAFBLQ010000026">
    <property type="protein sequence ID" value="CAB4863723.1"/>
    <property type="molecule type" value="Genomic_DNA"/>
</dbReference>
<sequence>MNTDAEIAKLQAQAHRRQDARRRSLIAAALTALLLATGGAGYAEFHGSPATAASGATQTTASIAPTASVGQVSPAAPLRSATS</sequence>
<proteinExistence type="predicted"/>
<evidence type="ECO:0000313" key="2">
    <source>
        <dbReference type="EMBL" id="CAB4863723.1"/>
    </source>
</evidence>
<name>A0A6J7D9G3_9ZZZZ</name>
<gene>
    <name evidence="2" type="ORF">UFOPK3423_00377</name>
</gene>
<feature type="region of interest" description="Disordered" evidence="1">
    <location>
        <begin position="46"/>
        <end position="83"/>
    </location>
</feature>
<protein>
    <submittedName>
        <fullName evidence="2">Unannotated protein</fullName>
    </submittedName>
</protein>
<organism evidence="2">
    <name type="scientific">freshwater metagenome</name>
    <dbReference type="NCBI Taxonomy" id="449393"/>
    <lineage>
        <taxon>unclassified sequences</taxon>
        <taxon>metagenomes</taxon>
        <taxon>ecological metagenomes</taxon>
    </lineage>
</organism>
<feature type="compositionally biased region" description="Low complexity" evidence="1">
    <location>
        <begin position="48"/>
        <end position="64"/>
    </location>
</feature>
<evidence type="ECO:0000256" key="1">
    <source>
        <dbReference type="SAM" id="MobiDB-lite"/>
    </source>
</evidence>
<dbReference type="AlphaFoldDB" id="A0A6J7D9G3"/>
<reference evidence="2" key="1">
    <citation type="submission" date="2020-05" db="EMBL/GenBank/DDBJ databases">
        <authorList>
            <person name="Chiriac C."/>
            <person name="Salcher M."/>
            <person name="Ghai R."/>
            <person name="Kavagutti S V."/>
        </authorList>
    </citation>
    <scope>NUCLEOTIDE SEQUENCE</scope>
</reference>